<evidence type="ECO:0000256" key="1">
    <source>
        <dbReference type="SAM" id="MobiDB-lite"/>
    </source>
</evidence>
<evidence type="ECO:0000313" key="2">
    <source>
        <dbReference type="EMBL" id="MCS4037727.1"/>
    </source>
</evidence>
<feature type="region of interest" description="Disordered" evidence="1">
    <location>
        <begin position="61"/>
        <end position="80"/>
    </location>
</feature>
<comment type="caution">
    <text evidence="2">The sequence shown here is derived from an EMBL/GenBank/DDBJ whole genome shotgun (WGS) entry which is preliminary data.</text>
</comment>
<protein>
    <submittedName>
        <fullName evidence="2">Uncharacterized protein</fullName>
    </submittedName>
</protein>
<proteinExistence type="predicted"/>
<reference evidence="2" key="1">
    <citation type="submission" date="2022-08" db="EMBL/GenBank/DDBJ databases">
        <title>Genomic Encyclopedia of Type Strains, Phase V (KMG-V): Genome sequencing to study the core and pangenomes of soil and plant-associated prokaryotes.</title>
        <authorList>
            <person name="Whitman W."/>
        </authorList>
    </citation>
    <scope>NUCLEOTIDE SEQUENCE</scope>
    <source>
        <strain evidence="2">SP3012</strain>
    </source>
</reference>
<feature type="region of interest" description="Disordered" evidence="1">
    <location>
        <begin position="129"/>
        <end position="152"/>
    </location>
</feature>
<dbReference type="Proteomes" id="UP001155040">
    <property type="component" value="Unassembled WGS sequence"/>
</dbReference>
<feature type="compositionally biased region" description="Polar residues" evidence="1">
    <location>
        <begin position="138"/>
        <end position="152"/>
    </location>
</feature>
<name>A0A9X2UND9_9BACT</name>
<evidence type="ECO:0000313" key="3">
    <source>
        <dbReference type="Proteomes" id="UP001155040"/>
    </source>
</evidence>
<organism evidence="2 3">
    <name type="scientific">Salinibacter ruber</name>
    <dbReference type="NCBI Taxonomy" id="146919"/>
    <lineage>
        <taxon>Bacteria</taxon>
        <taxon>Pseudomonadati</taxon>
        <taxon>Rhodothermota</taxon>
        <taxon>Rhodothermia</taxon>
        <taxon>Rhodothermales</taxon>
        <taxon>Salinibacteraceae</taxon>
        <taxon>Salinibacter</taxon>
    </lineage>
</organism>
<gene>
    <name evidence="2" type="ORF">GGQ01_002814</name>
</gene>
<feature type="compositionally biased region" description="Low complexity" evidence="1">
    <location>
        <begin position="66"/>
        <end position="77"/>
    </location>
</feature>
<accession>A0A9X2UND9</accession>
<dbReference type="RefSeq" id="WP_259091105.1">
    <property type="nucleotide sequence ID" value="NZ_JANTZY010000022.1"/>
</dbReference>
<dbReference type="AlphaFoldDB" id="A0A9X2UND9"/>
<sequence>MGQQQLLLLVLSTVIVGLATVAGIQAFSENQAQASQDALTQKAVSVATDLKSITSKPTELGGVKVSNIGPSNSPSISDVADQLGLSGQTFDAPGAGSDAQCKLTTNSGGGSGDTVLVTCTSSDATNDVQVTFDPDGTPQISTATKSSYSAAP</sequence>
<dbReference type="EMBL" id="JANUBF010000024">
    <property type="protein sequence ID" value="MCS4037727.1"/>
    <property type="molecule type" value="Genomic_DNA"/>
</dbReference>